<feature type="compositionally biased region" description="Acidic residues" evidence="4">
    <location>
        <begin position="309"/>
        <end position="321"/>
    </location>
</feature>
<feature type="domain" description="Bacterial repeat" evidence="5">
    <location>
        <begin position="406"/>
        <end position="478"/>
    </location>
</feature>
<organism evidence="6 7">
    <name type="scientific">Candidatus Blautia merdavium</name>
    <dbReference type="NCBI Taxonomy" id="2838494"/>
    <lineage>
        <taxon>Bacteria</taxon>
        <taxon>Bacillati</taxon>
        <taxon>Bacillota</taxon>
        <taxon>Clostridia</taxon>
        <taxon>Lachnospirales</taxon>
        <taxon>Lachnospiraceae</taxon>
        <taxon>Blautia</taxon>
    </lineage>
</organism>
<evidence type="ECO:0000256" key="2">
    <source>
        <dbReference type="ARBA" id="ARBA00023054"/>
    </source>
</evidence>
<dbReference type="InterPro" id="IPR044060">
    <property type="entry name" value="Bacterial_rp_domain"/>
</dbReference>
<dbReference type="InterPro" id="IPR050465">
    <property type="entry name" value="UPF0194_transport"/>
</dbReference>
<reference evidence="6" key="1">
    <citation type="journal article" date="2021" name="PeerJ">
        <title>Extensive microbial diversity within the chicken gut microbiome revealed by metagenomics and culture.</title>
        <authorList>
            <person name="Gilroy R."/>
            <person name="Ravi A."/>
            <person name="Getino M."/>
            <person name="Pursley I."/>
            <person name="Horton D.L."/>
            <person name="Alikhan N.F."/>
            <person name="Baker D."/>
            <person name="Gharbi K."/>
            <person name="Hall N."/>
            <person name="Watson M."/>
            <person name="Adriaenssens E.M."/>
            <person name="Foster-Nyarko E."/>
            <person name="Jarju S."/>
            <person name="Secka A."/>
            <person name="Antonio M."/>
            <person name="Oren A."/>
            <person name="Chaudhuri R.R."/>
            <person name="La Ragione R."/>
            <person name="Hildebrand F."/>
            <person name="Pallen M.J."/>
        </authorList>
    </citation>
    <scope>NUCLEOTIDE SEQUENCE</scope>
    <source>
        <strain evidence="6">ChiBcec2-3848</strain>
    </source>
</reference>
<dbReference type="PANTHER" id="PTHR32347">
    <property type="entry name" value="EFFLUX SYSTEM COMPONENT YKNX-RELATED"/>
    <property type="match status" value="1"/>
</dbReference>
<evidence type="ECO:0000256" key="3">
    <source>
        <dbReference type="SAM" id="Coils"/>
    </source>
</evidence>
<evidence type="ECO:0000313" key="7">
    <source>
        <dbReference type="Proteomes" id="UP000823886"/>
    </source>
</evidence>
<dbReference type="Pfam" id="PF18998">
    <property type="entry name" value="Flg_new_2"/>
    <property type="match status" value="1"/>
</dbReference>
<accession>A0A9D2PND8</accession>
<proteinExistence type="predicted"/>
<evidence type="ECO:0000256" key="1">
    <source>
        <dbReference type="ARBA" id="ARBA00004196"/>
    </source>
</evidence>
<evidence type="ECO:0000313" key="6">
    <source>
        <dbReference type="EMBL" id="HJC62355.1"/>
    </source>
</evidence>
<dbReference type="Gene3D" id="2.40.420.20">
    <property type="match status" value="1"/>
</dbReference>
<dbReference type="AlphaFoldDB" id="A0A9D2PND8"/>
<gene>
    <name evidence="6" type="ORF">H9753_01870</name>
</gene>
<feature type="compositionally biased region" description="Basic and acidic residues" evidence="4">
    <location>
        <begin position="235"/>
        <end position="250"/>
    </location>
</feature>
<comment type="subcellular location">
    <subcellularLocation>
        <location evidence="1">Cell envelope</location>
    </subcellularLocation>
</comment>
<keyword evidence="2 3" id="KW-0175">Coiled coil</keyword>
<sequence length="898" mass="98921">MKKRIKIAVFSAAGVLLIAAGVWFGAGRLQQGEIKVFAVQDLSQSMWEEGTSLTGNITSSVSQQVRLQEKQIVSQVYVQEGQEVKEGDSLLAYDMTLVSLDLEMEKLNKRQLEIKKKGLEQDLAKLEEDKTKLTRASGTYQADILKDSGKTWKLINTAQELPEGIVTEETAGAEPAAQKQETDSSEAQGSENAVQDSAEKEEDTQNQEAAQPDSGNGEKEDSAAGPSGENPQPENQKESENQKEPVDQKGEGNPSGSGQPQEGTDETQSGTGSGGNSGESQGNPQGDTEVKNPDNSQNEEQSSETPKESEEETPDTPQEEEPQQYALYLETEENMTVSTQQAQAGEEISVLLHVPEGYEAKGIQVTDPQGETITVKEDSGIYYFQMPQSEVYITPLFEKLPCLIRIESTEYGIIKTNVDEAKAGEEIVITAEAQENYVLEKITAADQDGNPLEVTRKEDGTYSFLMPETEVVLQAKFIQKLPEPSGVYTRIYGDISLEDPMPPQEGTLVENAVPFGGIGSQEDPLRFLCTKGVLVQGAFLNRIAGYRGGEEKEADALYCRFEVRSEDSQDGVLLAAMVLDGNSIEEKLPDTRWYLTHLGEIQLEEAMTEEEKAELGGEFIPEGELSGEDLPIGDFWEELPGDIGQEVPEEEIISGYTKEELDKAITQKKQEITTAVLDMKEADLKIQKVEKELSQETVKSTVNGVVKKVGDPEKGEIDGEPFIIVESKGGVYVQGLVDEYTLDKLQPGQMVTGMGYESGTFFQAEVREVSPYPSSSYQVSDRELSYYPFTAFIQEGAGLKDNEGVSMDMMQSGEAMSGIFLSKEFVRTSNGEDFVYIEDENHRLKKQPVKTGKIYYGYTVEIKSGITAEDHIAFPYGKKVKDGAKVKRAEVEELYNMY</sequence>
<dbReference type="EMBL" id="DWVZ01000022">
    <property type="protein sequence ID" value="HJC62355.1"/>
    <property type="molecule type" value="Genomic_DNA"/>
</dbReference>
<protein>
    <recommendedName>
        <fullName evidence="5">Bacterial repeat domain-containing protein</fullName>
    </recommendedName>
</protein>
<feature type="region of interest" description="Disordered" evidence="4">
    <location>
        <begin position="171"/>
        <end position="321"/>
    </location>
</feature>
<feature type="coiled-coil region" evidence="3">
    <location>
        <begin position="97"/>
        <end position="136"/>
    </location>
</feature>
<name>A0A9D2PND8_9FIRM</name>
<dbReference type="GO" id="GO:0030313">
    <property type="term" value="C:cell envelope"/>
    <property type="evidence" value="ECO:0007669"/>
    <property type="project" value="UniProtKB-SubCell"/>
</dbReference>
<comment type="caution">
    <text evidence="6">The sequence shown here is derived from an EMBL/GenBank/DDBJ whole genome shotgun (WGS) entry which is preliminary data.</text>
</comment>
<reference evidence="6" key="2">
    <citation type="submission" date="2021-04" db="EMBL/GenBank/DDBJ databases">
        <authorList>
            <person name="Gilroy R."/>
        </authorList>
    </citation>
    <scope>NUCLEOTIDE SEQUENCE</scope>
    <source>
        <strain evidence="6">ChiBcec2-3848</strain>
    </source>
</reference>
<dbReference type="Proteomes" id="UP000823886">
    <property type="component" value="Unassembled WGS sequence"/>
</dbReference>
<evidence type="ECO:0000256" key="4">
    <source>
        <dbReference type="SAM" id="MobiDB-lite"/>
    </source>
</evidence>
<feature type="compositionally biased region" description="Polar residues" evidence="4">
    <location>
        <begin position="185"/>
        <end position="195"/>
    </location>
</feature>
<evidence type="ECO:0000259" key="5">
    <source>
        <dbReference type="Pfam" id="PF18998"/>
    </source>
</evidence>
<dbReference type="PANTHER" id="PTHR32347:SF14">
    <property type="entry name" value="EFFLUX SYSTEM COMPONENT YKNX-RELATED"/>
    <property type="match status" value="1"/>
</dbReference>